<keyword evidence="2" id="KW-1185">Reference proteome</keyword>
<dbReference type="RefSeq" id="WP_393014832.1">
    <property type="nucleotide sequence ID" value="NZ_JAZAQF010000086.1"/>
</dbReference>
<dbReference type="PANTHER" id="PTHR37953:SF1">
    <property type="entry name" value="UPF0127 PROTEIN MJ1496"/>
    <property type="match status" value="1"/>
</dbReference>
<name>A0ABW7CDN8_9CYAN</name>
<proteinExistence type="predicted"/>
<dbReference type="PANTHER" id="PTHR37953">
    <property type="entry name" value="UPF0127 PROTEIN MJ1496"/>
    <property type="match status" value="1"/>
</dbReference>
<dbReference type="Proteomes" id="UP001604335">
    <property type="component" value="Unassembled WGS sequence"/>
</dbReference>
<dbReference type="InterPro" id="IPR003795">
    <property type="entry name" value="DUF192"/>
</dbReference>
<evidence type="ECO:0000313" key="1">
    <source>
        <dbReference type="EMBL" id="MFG3819122.1"/>
    </source>
</evidence>
<dbReference type="InterPro" id="IPR038695">
    <property type="entry name" value="Saro_0823-like_sf"/>
</dbReference>
<organism evidence="1 2">
    <name type="scientific">Limnothrix redekei LRLZ20PSL1</name>
    <dbReference type="NCBI Taxonomy" id="3112953"/>
    <lineage>
        <taxon>Bacteria</taxon>
        <taxon>Bacillati</taxon>
        <taxon>Cyanobacteriota</taxon>
        <taxon>Cyanophyceae</taxon>
        <taxon>Pseudanabaenales</taxon>
        <taxon>Pseudanabaenaceae</taxon>
        <taxon>Limnothrix</taxon>
    </lineage>
</organism>
<dbReference type="EMBL" id="JAZAQF010000086">
    <property type="protein sequence ID" value="MFG3819122.1"/>
    <property type="molecule type" value="Genomic_DNA"/>
</dbReference>
<dbReference type="Pfam" id="PF02643">
    <property type="entry name" value="DUF192"/>
    <property type="match status" value="1"/>
</dbReference>
<reference evidence="2" key="1">
    <citation type="journal article" date="2024" name="Algal Res.">
        <title>Biochemical, toxicological and genomic investigation of a high-biomass producing Limnothrix strain isolated from Italian shallow drinking water reservoir.</title>
        <authorList>
            <person name="Simonazzi M."/>
            <person name="Shishido T.K."/>
            <person name="Delbaje E."/>
            <person name="Wahlsten M."/>
            <person name="Fewer D.P."/>
            <person name="Sivonen K."/>
            <person name="Pezzolesi L."/>
            <person name="Pistocchi R."/>
        </authorList>
    </citation>
    <scope>NUCLEOTIDE SEQUENCE [LARGE SCALE GENOMIC DNA]</scope>
    <source>
        <strain evidence="2">LRLZ20PSL1</strain>
    </source>
</reference>
<accession>A0ABW7CDN8</accession>
<sequence>MTLRSPDQPDLPDLFAAAAHKITRSLLVLGAIGLMACAPLEASTPEPGGQQLPIQARTLIGTQEILLEVARTPEQQEIGLMFRRDLPPDRGMLFPFEQSRMARFWMKNTLIPLDMVFLREGRVVAIEANVPPCREDPCPSYGPSLWVDAVLELPAGRSAQLGLKVGDRLTITPAPPAKP</sequence>
<protein>
    <submittedName>
        <fullName evidence="1">DUF192 domain-containing protein</fullName>
    </submittedName>
</protein>
<evidence type="ECO:0000313" key="2">
    <source>
        <dbReference type="Proteomes" id="UP001604335"/>
    </source>
</evidence>
<dbReference type="Gene3D" id="2.60.120.1140">
    <property type="entry name" value="Protein of unknown function DUF192"/>
    <property type="match status" value="1"/>
</dbReference>
<gene>
    <name evidence="1" type="ORF">VPK24_15875</name>
</gene>
<comment type="caution">
    <text evidence="1">The sequence shown here is derived from an EMBL/GenBank/DDBJ whole genome shotgun (WGS) entry which is preliminary data.</text>
</comment>